<feature type="transmembrane region" description="Helical" evidence="1">
    <location>
        <begin position="36"/>
        <end position="56"/>
    </location>
</feature>
<dbReference type="RefSeq" id="WP_117322160.1">
    <property type="nucleotide sequence ID" value="NZ_QVTD01000003.1"/>
</dbReference>
<keyword evidence="3" id="KW-1185">Reference proteome</keyword>
<protein>
    <submittedName>
        <fullName evidence="2">Uncharacterized protein</fullName>
    </submittedName>
</protein>
<name>A0A372LJ57_9BACI</name>
<keyword evidence="1" id="KW-0812">Transmembrane</keyword>
<organism evidence="2 3">
    <name type="scientific">Peribacillus glennii</name>
    <dbReference type="NCBI Taxonomy" id="2303991"/>
    <lineage>
        <taxon>Bacteria</taxon>
        <taxon>Bacillati</taxon>
        <taxon>Bacillota</taxon>
        <taxon>Bacilli</taxon>
        <taxon>Bacillales</taxon>
        <taxon>Bacillaceae</taxon>
        <taxon>Peribacillus</taxon>
    </lineage>
</organism>
<sequence>MRQRLLLCLLLIGVMLYYAVPRLSPAADGAEGLFAASWLVLAMFAAAGNLTGMLYAPKKRKKAGIRKGEQVRKSIHYYQ</sequence>
<comment type="caution">
    <text evidence="2">The sequence shown here is derived from an EMBL/GenBank/DDBJ whole genome shotgun (WGS) entry which is preliminary data.</text>
</comment>
<reference evidence="2 3" key="1">
    <citation type="submission" date="2018-08" db="EMBL/GenBank/DDBJ databases">
        <title>Bacillus chawlae sp. nov., Bacillus glennii sp. nov., and Bacillus saganii sp. nov. Isolated from the Vehicle Assembly Building at Kennedy Space Center where the Viking Spacecraft were Assembled.</title>
        <authorList>
            <person name="Seuylemezian A."/>
            <person name="Vaishampayan P."/>
        </authorList>
    </citation>
    <scope>NUCLEOTIDE SEQUENCE [LARGE SCALE GENOMIC DNA]</scope>
    <source>
        <strain evidence="2 3">V44-8</strain>
    </source>
</reference>
<dbReference type="EMBL" id="QVTD01000003">
    <property type="protein sequence ID" value="RFU65992.1"/>
    <property type="molecule type" value="Genomic_DNA"/>
</dbReference>
<evidence type="ECO:0000313" key="2">
    <source>
        <dbReference type="EMBL" id="RFU65992.1"/>
    </source>
</evidence>
<keyword evidence="1" id="KW-0472">Membrane</keyword>
<evidence type="ECO:0000256" key="1">
    <source>
        <dbReference type="SAM" id="Phobius"/>
    </source>
</evidence>
<accession>A0A372LJ57</accession>
<keyword evidence="1" id="KW-1133">Transmembrane helix</keyword>
<gene>
    <name evidence="2" type="ORF">D0466_09035</name>
</gene>
<proteinExistence type="predicted"/>
<dbReference type="OrthoDB" id="2969610at2"/>
<dbReference type="AlphaFoldDB" id="A0A372LJ57"/>
<evidence type="ECO:0000313" key="3">
    <source>
        <dbReference type="Proteomes" id="UP000262939"/>
    </source>
</evidence>
<dbReference type="Proteomes" id="UP000262939">
    <property type="component" value="Unassembled WGS sequence"/>
</dbReference>